<dbReference type="InterPro" id="IPR036652">
    <property type="entry name" value="YjeF_N_dom_sf"/>
</dbReference>
<feature type="domain" description="YjeF N-terminal" evidence="21">
    <location>
        <begin position="16"/>
        <end position="218"/>
    </location>
</feature>
<feature type="binding site" evidence="18">
    <location>
        <begin position="128"/>
        <end position="134"/>
    </location>
    <ligand>
        <name>(6S)-NADPHX</name>
        <dbReference type="ChEBI" id="CHEBI:64076"/>
    </ligand>
</feature>
<comment type="function">
    <text evidence="17">Catalyzes the dehydration of the S-form of NAD(P)HX at the expense of ADP, which is converted to AMP. Together with NAD(P)HX epimerase, which catalyzes the epimerization of the S- and R-forms, the enzyme allows the repair of both epimers of NAD(P)HX, a damaged form of NAD(P)H that is a result of enzymatic or heat-dependent hydration.</text>
</comment>
<dbReference type="InterPro" id="IPR029056">
    <property type="entry name" value="Ribokinase-like"/>
</dbReference>
<keyword evidence="6 17" id="KW-0547">Nucleotide-binding</keyword>
<comment type="catalytic activity">
    <reaction evidence="1 18 19">
        <text>(6R)-NADHX = (6S)-NADHX</text>
        <dbReference type="Rhea" id="RHEA:32215"/>
        <dbReference type="ChEBI" id="CHEBI:64074"/>
        <dbReference type="ChEBI" id="CHEBI:64075"/>
        <dbReference type="EC" id="5.1.99.6"/>
    </reaction>
</comment>
<evidence type="ECO:0000256" key="16">
    <source>
        <dbReference type="ARBA" id="ARBA00049209"/>
    </source>
</evidence>
<gene>
    <name evidence="17" type="primary">nnrD</name>
    <name evidence="18" type="synonym">nnrE</name>
    <name evidence="22" type="ORF">CR492_18430</name>
</gene>
<reference evidence="22 23" key="1">
    <citation type="submission" date="2017-10" db="EMBL/GenBank/DDBJ databases">
        <title>Genome announcement of Methylocella silvestris TVC from permafrost.</title>
        <authorList>
            <person name="Wang J."/>
            <person name="Geng K."/>
            <person name="Ul-Haque F."/>
            <person name="Crombie A.T."/>
            <person name="Street L.E."/>
            <person name="Wookey P.A."/>
            <person name="Murrell J.C."/>
            <person name="Pratscher J."/>
        </authorList>
    </citation>
    <scope>NUCLEOTIDE SEQUENCE [LARGE SCALE GENOMIC DNA]</scope>
    <source>
        <strain evidence="22 23">TVC</strain>
    </source>
</reference>
<feature type="binding site" evidence="18">
    <location>
        <position position="124"/>
    </location>
    <ligand>
        <name>K(+)</name>
        <dbReference type="ChEBI" id="CHEBI:29103"/>
    </ligand>
</feature>
<dbReference type="PANTHER" id="PTHR12592:SF0">
    <property type="entry name" value="ATP-DEPENDENT (S)-NAD(P)H-HYDRATE DEHYDRATASE"/>
    <property type="match status" value="1"/>
</dbReference>
<feature type="binding site" evidence="17">
    <location>
        <position position="386"/>
    </location>
    <ligand>
        <name>(6S)-NADPHX</name>
        <dbReference type="ChEBI" id="CHEBI:64076"/>
    </ligand>
</feature>
<comment type="similarity">
    <text evidence="4 19">In the C-terminal section; belongs to the NnrD/CARKD family.</text>
</comment>
<dbReference type="HAMAP" id="MF_01966">
    <property type="entry name" value="NADHX_epimerase"/>
    <property type="match status" value="1"/>
</dbReference>
<dbReference type="Pfam" id="PF01256">
    <property type="entry name" value="Carb_kinase"/>
    <property type="match status" value="1"/>
</dbReference>
<accession>A0A2J7TCJ2</accession>
<feature type="binding site" evidence="17">
    <location>
        <position position="474"/>
    </location>
    <ligand>
        <name>AMP</name>
        <dbReference type="ChEBI" id="CHEBI:456215"/>
    </ligand>
</feature>
<comment type="similarity">
    <text evidence="3 19">In the N-terminal section; belongs to the NnrE/AIBP family.</text>
</comment>
<feature type="binding site" evidence="17">
    <location>
        <position position="326"/>
    </location>
    <ligand>
        <name>(6S)-NADPHX</name>
        <dbReference type="ChEBI" id="CHEBI:64076"/>
    </ligand>
</feature>
<dbReference type="SUPFAM" id="SSF53613">
    <property type="entry name" value="Ribokinase-like"/>
    <property type="match status" value="1"/>
</dbReference>
<comment type="function">
    <text evidence="14 19">Bifunctional enzyme that catalyzes the epimerization of the S- and R-forms of NAD(P)HX and the dehydration of the S-form of NAD(P)HX at the expense of ADP, which is converted to AMP. This allows the repair of both epimers of NAD(P)HX, a damaged form of NAD(P)H that is a result of enzymatic or heat-dependent hydration.</text>
</comment>
<evidence type="ECO:0000256" key="17">
    <source>
        <dbReference type="HAMAP-Rule" id="MF_01965"/>
    </source>
</evidence>
<name>A0A2J7TCJ2_METSI</name>
<feature type="binding site" evidence="18">
    <location>
        <begin position="63"/>
        <end position="67"/>
    </location>
    <ligand>
        <name>(6S)-NADPHX</name>
        <dbReference type="ChEBI" id="CHEBI:64076"/>
    </ligand>
</feature>
<dbReference type="PROSITE" id="PS51383">
    <property type="entry name" value="YJEF_C_3"/>
    <property type="match status" value="1"/>
</dbReference>
<evidence type="ECO:0000256" key="2">
    <source>
        <dbReference type="ARBA" id="ARBA00000909"/>
    </source>
</evidence>
<dbReference type="GO" id="GO:0110051">
    <property type="term" value="P:metabolite repair"/>
    <property type="evidence" value="ECO:0007669"/>
    <property type="project" value="TreeGrafter"/>
</dbReference>
<comment type="catalytic activity">
    <reaction evidence="16 17 19">
        <text>(6S)-NADPHX + ADP = AMP + phosphate + NADPH + H(+)</text>
        <dbReference type="Rhea" id="RHEA:32235"/>
        <dbReference type="ChEBI" id="CHEBI:15378"/>
        <dbReference type="ChEBI" id="CHEBI:43474"/>
        <dbReference type="ChEBI" id="CHEBI:57783"/>
        <dbReference type="ChEBI" id="CHEBI:64076"/>
        <dbReference type="ChEBI" id="CHEBI:456215"/>
        <dbReference type="ChEBI" id="CHEBI:456216"/>
        <dbReference type="EC" id="4.2.1.136"/>
    </reaction>
</comment>
<dbReference type="Gene3D" id="3.40.1190.20">
    <property type="match status" value="1"/>
</dbReference>
<dbReference type="GO" id="GO:0005524">
    <property type="term" value="F:ATP binding"/>
    <property type="evidence" value="ECO:0007669"/>
    <property type="project" value="UniProtKB-UniRule"/>
</dbReference>
<dbReference type="Gene3D" id="3.40.50.10260">
    <property type="entry name" value="YjeF N-terminal domain"/>
    <property type="match status" value="1"/>
</dbReference>
<dbReference type="CDD" id="cd01171">
    <property type="entry name" value="YXKO-related"/>
    <property type="match status" value="1"/>
</dbReference>
<evidence type="ECO:0000256" key="10">
    <source>
        <dbReference type="ARBA" id="ARBA00023027"/>
    </source>
</evidence>
<dbReference type="InterPro" id="IPR030677">
    <property type="entry name" value="Nnr"/>
</dbReference>
<feature type="domain" description="YjeF C-terminal" evidence="20">
    <location>
        <begin position="228"/>
        <end position="529"/>
    </location>
</feature>
<dbReference type="PROSITE" id="PS01050">
    <property type="entry name" value="YJEF_C_2"/>
    <property type="match status" value="1"/>
</dbReference>
<evidence type="ECO:0000256" key="4">
    <source>
        <dbReference type="ARBA" id="ARBA00009524"/>
    </source>
</evidence>
<evidence type="ECO:0000256" key="3">
    <source>
        <dbReference type="ARBA" id="ARBA00006001"/>
    </source>
</evidence>
<dbReference type="PIRSF" id="PIRSF017184">
    <property type="entry name" value="Nnr"/>
    <property type="match status" value="1"/>
</dbReference>
<evidence type="ECO:0000313" key="22">
    <source>
        <dbReference type="EMBL" id="PNG24494.1"/>
    </source>
</evidence>
<dbReference type="InterPro" id="IPR017953">
    <property type="entry name" value="Carbohydrate_kinase_pred_CS"/>
</dbReference>
<dbReference type="Pfam" id="PF03853">
    <property type="entry name" value="YjeF_N"/>
    <property type="match status" value="1"/>
</dbReference>
<dbReference type="PROSITE" id="PS51385">
    <property type="entry name" value="YJEF_N"/>
    <property type="match status" value="1"/>
</dbReference>
<dbReference type="AlphaFoldDB" id="A0A2J7TCJ2"/>
<feature type="binding site" evidence="18">
    <location>
        <position position="64"/>
    </location>
    <ligand>
        <name>K(+)</name>
        <dbReference type="ChEBI" id="CHEBI:29103"/>
    </ligand>
</feature>
<evidence type="ECO:0000256" key="5">
    <source>
        <dbReference type="ARBA" id="ARBA00022723"/>
    </source>
</evidence>
<dbReference type="NCBIfam" id="TIGR00196">
    <property type="entry name" value="yjeF_cterm"/>
    <property type="match status" value="1"/>
</dbReference>
<sequence>MSLQNLPPELLTNAEMGEADRMTIASGTPGYQLMENAGAAVAAEAARLSPRGGRIAVLCGPGNNGGDGFVAARLLKARGFSVTLGLLGPCEALHGDAATAAGAWDGETAALDALDLESADVAIDALFGAGIARDLDGAARDAVLRLNEWSARRRKPALAVDVPSGLDGTSGEIRGVAVRAARTITFFRRKPGHLLLPGRIYCGETVVADIGIRAETLAAIAPKAAANGPQLWGRLLPFPSIEGHKYSRGHALVLSGSLAHTGAARLAARGALRAGAGLVTVATPRDALAVHAAALTAVMTAPCDGPEELAALLGDSRKNALVLGPGLGVGAETRAFVTTALAAGKAGPSPRAIVLDADALSSFKGAAAELGQAIRAAGAPVVLTPHDGEFARLFDGASPDDADRYAGNGFQPEAAREALKNLRSGSKLTRARAAAVLTGAVVLLKGPDTVVADPDGRATIDDLSPPWLATAGSGDVLAGMIGGLCAQAMPIFEAASAAVWLHGAAARQFGVGLISEDLPESLPAVLRALYDNLGRHPL</sequence>
<feature type="binding site" evidence="18">
    <location>
        <position position="164"/>
    </location>
    <ligand>
        <name>K(+)</name>
        <dbReference type="ChEBI" id="CHEBI:29103"/>
    </ligand>
</feature>
<evidence type="ECO:0000256" key="1">
    <source>
        <dbReference type="ARBA" id="ARBA00000013"/>
    </source>
</evidence>
<comment type="subunit">
    <text evidence="17">Homotetramer.</text>
</comment>
<feature type="binding site" evidence="17">
    <location>
        <begin position="445"/>
        <end position="449"/>
    </location>
    <ligand>
        <name>AMP</name>
        <dbReference type="ChEBI" id="CHEBI:456215"/>
    </ligand>
</feature>
<dbReference type="PANTHER" id="PTHR12592">
    <property type="entry name" value="ATP-DEPENDENT (S)-NAD(P)H-HYDRATE DEHYDRATASE FAMILY MEMBER"/>
    <property type="match status" value="1"/>
</dbReference>
<dbReference type="OrthoDB" id="9806925at2"/>
<keyword evidence="12 17" id="KW-0456">Lyase</keyword>
<dbReference type="EC" id="4.2.1.136" evidence="19"/>
<keyword evidence="5 18" id="KW-0479">Metal-binding</keyword>
<keyword evidence="7 17" id="KW-0067">ATP-binding</keyword>
<keyword evidence="13" id="KW-0511">Multifunctional enzyme</keyword>
<evidence type="ECO:0000256" key="12">
    <source>
        <dbReference type="ARBA" id="ARBA00023239"/>
    </source>
</evidence>
<dbReference type="InterPro" id="IPR000631">
    <property type="entry name" value="CARKD"/>
</dbReference>
<dbReference type="GO" id="GO:0046496">
    <property type="term" value="P:nicotinamide nucleotide metabolic process"/>
    <property type="evidence" value="ECO:0007669"/>
    <property type="project" value="UniProtKB-UniRule"/>
</dbReference>
<keyword evidence="8 17" id="KW-0521">NADP</keyword>
<dbReference type="GO" id="GO:0052856">
    <property type="term" value="F:NAD(P)HX epimerase activity"/>
    <property type="evidence" value="ECO:0007669"/>
    <property type="project" value="UniProtKB-UniRule"/>
</dbReference>
<evidence type="ECO:0000313" key="23">
    <source>
        <dbReference type="Proteomes" id="UP000236286"/>
    </source>
</evidence>
<evidence type="ECO:0000256" key="15">
    <source>
        <dbReference type="ARBA" id="ARBA00048238"/>
    </source>
</evidence>
<comment type="similarity">
    <text evidence="17">Belongs to the NnrD/CARKD family.</text>
</comment>
<evidence type="ECO:0000256" key="8">
    <source>
        <dbReference type="ARBA" id="ARBA00022857"/>
    </source>
</evidence>
<comment type="caution">
    <text evidence="22">The sequence shown here is derived from an EMBL/GenBank/DDBJ whole genome shotgun (WGS) entry which is preliminary data.</text>
</comment>
<dbReference type="NCBIfam" id="TIGR00197">
    <property type="entry name" value="yjeF_nterm"/>
    <property type="match status" value="1"/>
</dbReference>
<protein>
    <recommendedName>
        <fullName evidence="19">Bifunctional NAD(P)H-hydrate repair enzyme</fullName>
    </recommendedName>
    <alternativeName>
        <fullName evidence="19">Nicotinamide nucleotide repair protein</fullName>
    </alternativeName>
    <domain>
        <recommendedName>
            <fullName evidence="19">ADP-dependent (S)-NAD(P)H-hydrate dehydratase</fullName>
            <ecNumber evidence="19">4.2.1.136</ecNumber>
        </recommendedName>
        <alternativeName>
            <fullName evidence="19">ADP-dependent NAD(P)HX dehydratase</fullName>
        </alternativeName>
    </domain>
    <domain>
        <recommendedName>
            <fullName evidence="19">NAD(P)H-hydrate epimerase</fullName>
            <ecNumber evidence="19">5.1.99.6</ecNumber>
        </recommendedName>
    </domain>
</protein>
<comment type="cofactor">
    <cofactor evidence="18 19">
        <name>K(+)</name>
        <dbReference type="ChEBI" id="CHEBI:29103"/>
    </cofactor>
    <text evidence="18 19">Binds 1 potassium ion per subunit.</text>
</comment>
<comment type="cofactor">
    <cofactor evidence="17">
        <name>Mg(2+)</name>
        <dbReference type="ChEBI" id="CHEBI:18420"/>
    </cofactor>
</comment>
<comment type="catalytic activity">
    <reaction evidence="2 18 19">
        <text>(6R)-NADPHX = (6S)-NADPHX</text>
        <dbReference type="Rhea" id="RHEA:32227"/>
        <dbReference type="ChEBI" id="CHEBI:64076"/>
        <dbReference type="ChEBI" id="CHEBI:64077"/>
        <dbReference type="EC" id="5.1.99.6"/>
    </reaction>
</comment>
<dbReference type="EC" id="5.1.99.6" evidence="19"/>
<feature type="binding site" evidence="17">
    <location>
        <position position="475"/>
    </location>
    <ligand>
        <name>(6S)-NADPHX</name>
        <dbReference type="ChEBI" id="CHEBI:64076"/>
    </ligand>
</feature>
<dbReference type="Proteomes" id="UP000236286">
    <property type="component" value="Unassembled WGS sequence"/>
</dbReference>
<evidence type="ECO:0000256" key="18">
    <source>
        <dbReference type="HAMAP-Rule" id="MF_01966"/>
    </source>
</evidence>
<comment type="caution">
    <text evidence="18">Lacks conserved residue(s) required for the propagation of feature annotation.</text>
</comment>
<dbReference type="EMBL" id="PDZR01000031">
    <property type="protein sequence ID" value="PNG24494.1"/>
    <property type="molecule type" value="Genomic_DNA"/>
</dbReference>
<dbReference type="GO" id="GO:0046872">
    <property type="term" value="F:metal ion binding"/>
    <property type="evidence" value="ECO:0007669"/>
    <property type="project" value="UniProtKB-UniRule"/>
</dbReference>
<evidence type="ECO:0000259" key="20">
    <source>
        <dbReference type="PROSITE" id="PS51383"/>
    </source>
</evidence>
<evidence type="ECO:0000256" key="14">
    <source>
        <dbReference type="ARBA" id="ARBA00025153"/>
    </source>
</evidence>
<comment type="function">
    <text evidence="18">Catalyzes the epimerization of the S- and R-forms of NAD(P)HX, a damaged form of NAD(P)H that is a result of enzymatic or heat-dependent hydration. This is a prerequisite for the S-specific NAD(P)H-hydrate dehydratase to allow the repair of both epimers of NAD(P)HX.</text>
</comment>
<keyword evidence="11 18" id="KW-0413">Isomerase</keyword>
<feature type="binding site" evidence="18">
    <location>
        <position position="161"/>
    </location>
    <ligand>
        <name>(6S)-NADPHX</name>
        <dbReference type="ChEBI" id="CHEBI:64076"/>
    </ligand>
</feature>
<dbReference type="SUPFAM" id="SSF64153">
    <property type="entry name" value="YjeF N-terminal domain-like"/>
    <property type="match status" value="1"/>
</dbReference>
<dbReference type="InterPro" id="IPR004443">
    <property type="entry name" value="YjeF_N_dom"/>
</dbReference>
<evidence type="ECO:0000259" key="21">
    <source>
        <dbReference type="PROSITE" id="PS51385"/>
    </source>
</evidence>
<comment type="catalytic activity">
    <reaction evidence="15 17 19">
        <text>(6S)-NADHX + ADP = AMP + phosphate + NADH + H(+)</text>
        <dbReference type="Rhea" id="RHEA:32223"/>
        <dbReference type="ChEBI" id="CHEBI:15378"/>
        <dbReference type="ChEBI" id="CHEBI:43474"/>
        <dbReference type="ChEBI" id="CHEBI:57945"/>
        <dbReference type="ChEBI" id="CHEBI:64074"/>
        <dbReference type="ChEBI" id="CHEBI:456215"/>
        <dbReference type="ChEBI" id="CHEBI:456216"/>
        <dbReference type="EC" id="4.2.1.136"/>
    </reaction>
</comment>
<evidence type="ECO:0000256" key="7">
    <source>
        <dbReference type="ARBA" id="ARBA00022840"/>
    </source>
</evidence>
<evidence type="ECO:0000256" key="9">
    <source>
        <dbReference type="ARBA" id="ARBA00022958"/>
    </source>
</evidence>
<keyword evidence="9 18" id="KW-0630">Potassium</keyword>
<evidence type="ECO:0000256" key="6">
    <source>
        <dbReference type="ARBA" id="ARBA00022741"/>
    </source>
</evidence>
<dbReference type="HAMAP" id="MF_01965">
    <property type="entry name" value="NADHX_dehydratase"/>
    <property type="match status" value="1"/>
</dbReference>
<organism evidence="22 23">
    <name type="scientific">Methylocella silvestris</name>
    <dbReference type="NCBI Taxonomy" id="199596"/>
    <lineage>
        <taxon>Bacteria</taxon>
        <taxon>Pseudomonadati</taxon>
        <taxon>Pseudomonadota</taxon>
        <taxon>Alphaproteobacteria</taxon>
        <taxon>Hyphomicrobiales</taxon>
        <taxon>Beijerinckiaceae</taxon>
        <taxon>Methylocella</taxon>
    </lineage>
</organism>
<dbReference type="RefSeq" id="WP_102845218.1">
    <property type="nucleotide sequence ID" value="NZ_PDZR01000031.1"/>
</dbReference>
<dbReference type="GO" id="GO:0052855">
    <property type="term" value="F:ADP-dependent NAD(P)H-hydrate dehydratase activity"/>
    <property type="evidence" value="ECO:0007669"/>
    <property type="project" value="UniProtKB-UniRule"/>
</dbReference>
<evidence type="ECO:0000256" key="19">
    <source>
        <dbReference type="PIRNR" id="PIRNR017184"/>
    </source>
</evidence>
<comment type="similarity">
    <text evidence="18">Belongs to the NnrE/AIBP family.</text>
</comment>
<keyword evidence="10 17" id="KW-0520">NAD</keyword>
<evidence type="ECO:0000256" key="13">
    <source>
        <dbReference type="ARBA" id="ARBA00023268"/>
    </source>
</evidence>
<feature type="binding site" evidence="17">
    <location>
        <position position="263"/>
    </location>
    <ligand>
        <name>(6S)-NADPHX</name>
        <dbReference type="ChEBI" id="CHEBI:64076"/>
    </ligand>
</feature>
<proteinExistence type="inferred from homology"/>
<evidence type="ECO:0000256" key="11">
    <source>
        <dbReference type="ARBA" id="ARBA00023235"/>
    </source>
</evidence>